<dbReference type="GO" id="GO:0016705">
    <property type="term" value="F:oxidoreductase activity, acting on paired donors, with incorporation or reduction of molecular oxygen"/>
    <property type="evidence" value="ECO:0007669"/>
    <property type="project" value="UniProtKB-ARBA"/>
</dbReference>
<keyword evidence="1" id="KW-0001">2Fe-2S</keyword>
<dbReference type="GO" id="GO:0046872">
    <property type="term" value="F:metal ion binding"/>
    <property type="evidence" value="ECO:0007669"/>
    <property type="project" value="UniProtKB-KW"/>
</dbReference>
<name>A0A1E3SY69_9MYCO</name>
<keyword evidence="4" id="KW-0411">Iron-sulfur</keyword>
<protein>
    <submittedName>
        <fullName evidence="6">(2Fe-2S)-binding protein</fullName>
    </submittedName>
</protein>
<keyword evidence="7" id="KW-1185">Reference proteome</keyword>
<dbReference type="PANTHER" id="PTHR21496:SF23">
    <property type="entry name" value="3-PHENYLPROPIONATE_CINNAMIC ACID DIOXYGENASE FERREDOXIN SUBUNIT"/>
    <property type="match status" value="1"/>
</dbReference>
<accession>A0A1E3SY69</accession>
<evidence type="ECO:0000313" key="7">
    <source>
        <dbReference type="Proteomes" id="UP000094224"/>
    </source>
</evidence>
<evidence type="ECO:0000256" key="3">
    <source>
        <dbReference type="ARBA" id="ARBA00023004"/>
    </source>
</evidence>
<evidence type="ECO:0000259" key="5">
    <source>
        <dbReference type="PROSITE" id="PS51296"/>
    </source>
</evidence>
<reference evidence="7" key="1">
    <citation type="submission" date="2016-09" db="EMBL/GenBank/DDBJ databases">
        <authorList>
            <person name="Greninger A.L."/>
            <person name="Jerome K.R."/>
            <person name="Mcnair B."/>
            <person name="Wallis C."/>
            <person name="Fang F."/>
        </authorList>
    </citation>
    <scope>NUCLEOTIDE SEQUENCE [LARGE SCALE GENOMIC DNA]</scope>
    <source>
        <strain evidence="7">BC1_M4</strain>
    </source>
</reference>
<dbReference type="SUPFAM" id="SSF50022">
    <property type="entry name" value="ISP domain"/>
    <property type="match status" value="1"/>
</dbReference>
<sequence>MSDITLGSVDDIPIGEGRAYAVEGRQIAVFRRRDGSLRALDAVCPHRGGPLADGLTDANVVICPLHSYTYDLSTGAEVANGGVGVTAYRVHADETGTVHLDIDGAAQGTEPRHNGALSRMICHLSTTTDRST</sequence>
<gene>
    <name evidence="6" type="ORF">BHQ21_10185</name>
</gene>
<dbReference type="PROSITE" id="PS51296">
    <property type="entry name" value="RIESKE"/>
    <property type="match status" value="1"/>
</dbReference>
<dbReference type="GO" id="GO:0004497">
    <property type="term" value="F:monooxygenase activity"/>
    <property type="evidence" value="ECO:0007669"/>
    <property type="project" value="UniProtKB-ARBA"/>
</dbReference>
<dbReference type="PANTHER" id="PTHR21496">
    <property type="entry name" value="FERREDOXIN-RELATED"/>
    <property type="match status" value="1"/>
</dbReference>
<dbReference type="Gene3D" id="2.102.10.10">
    <property type="entry name" value="Rieske [2Fe-2S] iron-sulphur domain"/>
    <property type="match status" value="1"/>
</dbReference>
<proteinExistence type="predicted"/>
<keyword evidence="2" id="KW-0479">Metal-binding</keyword>
<feature type="domain" description="Rieske" evidence="5">
    <location>
        <begin position="4"/>
        <end position="99"/>
    </location>
</feature>
<dbReference type="InterPro" id="IPR036922">
    <property type="entry name" value="Rieske_2Fe-2S_sf"/>
</dbReference>
<dbReference type="AlphaFoldDB" id="A0A1E3SY69"/>
<keyword evidence="3" id="KW-0408">Iron</keyword>
<organism evidence="6 7">
    <name type="scientific">Mycobacterium sherrisii</name>
    <dbReference type="NCBI Taxonomy" id="243061"/>
    <lineage>
        <taxon>Bacteria</taxon>
        <taxon>Bacillati</taxon>
        <taxon>Actinomycetota</taxon>
        <taxon>Actinomycetes</taxon>
        <taxon>Mycobacteriales</taxon>
        <taxon>Mycobacteriaceae</taxon>
        <taxon>Mycobacterium</taxon>
        <taxon>Mycobacterium simiae complex</taxon>
    </lineage>
</organism>
<evidence type="ECO:0000256" key="2">
    <source>
        <dbReference type="ARBA" id="ARBA00022723"/>
    </source>
</evidence>
<dbReference type="Proteomes" id="UP000094224">
    <property type="component" value="Unassembled WGS sequence"/>
</dbReference>
<dbReference type="InterPro" id="IPR017941">
    <property type="entry name" value="Rieske_2Fe-2S"/>
</dbReference>
<evidence type="ECO:0000256" key="1">
    <source>
        <dbReference type="ARBA" id="ARBA00022714"/>
    </source>
</evidence>
<evidence type="ECO:0000313" key="6">
    <source>
        <dbReference type="EMBL" id="ODR07087.1"/>
    </source>
</evidence>
<dbReference type="EMBL" id="MIHC01000014">
    <property type="protein sequence ID" value="ODR07087.1"/>
    <property type="molecule type" value="Genomic_DNA"/>
</dbReference>
<comment type="caution">
    <text evidence="6">The sequence shown here is derived from an EMBL/GenBank/DDBJ whole genome shotgun (WGS) entry which is preliminary data.</text>
</comment>
<dbReference type="GO" id="GO:0051537">
    <property type="term" value="F:2 iron, 2 sulfur cluster binding"/>
    <property type="evidence" value="ECO:0007669"/>
    <property type="project" value="UniProtKB-KW"/>
</dbReference>
<evidence type="ECO:0000256" key="4">
    <source>
        <dbReference type="ARBA" id="ARBA00023014"/>
    </source>
</evidence>
<dbReference type="Pfam" id="PF00355">
    <property type="entry name" value="Rieske"/>
    <property type="match status" value="1"/>
</dbReference>